<dbReference type="EMBL" id="AP019827">
    <property type="protein sequence ID" value="BBM40199.1"/>
    <property type="molecule type" value="Genomic_DNA"/>
</dbReference>
<dbReference type="GO" id="GO:0008360">
    <property type="term" value="P:regulation of cell shape"/>
    <property type="evidence" value="ECO:0007669"/>
    <property type="project" value="UniProtKB-KW"/>
</dbReference>
<dbReference type="AlphaFoldDB" id="A0A510JLJ8"/>
<keyword evidence="5" id="KW-0961">Cell wall biogenesis/degradation</keyword>
<dbReference type="STRING" id="1122172.GCA_000373045_01206"/>
<keyword evidence="2" id="KW-0808">Transferase</keyword>
<name>A0A510JLJ8_9FUSO</name>
<organism evidence="7 8">
    <name type="scientific">Leptotrichia shahii</name>
    <dbReference type="NCBI Taxonomy" id="157691"/>
    <lineage>
        <taxon>Bacteria</taxon>
        <taxon>Fusobacteriati</taxon>
        <taxon>Fusobacteriota</taxon>
        <taxon>Fusobacteriia</taxon>
        <taxon>Fusobacteriales</taxon>
        <taxon>Leptotrichiaceae</taxon>
        <taxon>Leptotrichia</taxon>
    </lineage>
</organism>
<evidence type="ECO:0000256" key="2">
    <source>
        <dbReference type="ARBA" id="ARBA00022679"/>
    </source>
</evidence>
<keyword evidence="4" id="KW-0573">Peptidoglycan synthesis</keyword>
<reference evidence="7 8" key="1">
    <citation type="submission" date="2019-07" db="EMBL/GenBank/DDBJ databases">
        <title>Complete Genome Sequence of Leptotrichia shahii Strain JCM 16776.</title>
        <authorList>
            <person name="Watanabe S."/>
            <person name="Cui L."/>
        </authorList>
    </citation>
    <scope>NUCLEOTIDE SEQUENCE [LARGE SCALE GENOMIC DNA]</scope>
    <source>
        <strain evidence="7 8">JCM16776</strain>
    </source>
</reference>
<keyword evidence="3" id="KW-0133">Cell shape</keyword>
<comment type="pathway">
    <text evidence="1">Cell wall biogenesis; peptidoglycan biosynthesis.</text>
</comment>
<evidence type="ECO:0000256" key="1">
    <source>
        <dbReference type="ARBA" id="ARBA00004752"/>
    </source>
</evidence>
<evidence type="ECO:0000256" key="5">
    <source>
        <dbReference type="ARBA" id="ARBA00023316"/>
    </source>
</evidence>
<proteinExistence type="predicted"/>
<dbReference type="InterPro" id="IPR005490">
    <property type="entry name" value="LD_TPept_cat_dom"/>
</dbReference>
<dbReference type="SUPFAM" id="SSF141523">
    <property type="entry name" value="L,D-transpeptidase catalytic domain-like"/>
    <property type="match status" value="1"/>
</dbReference>
<accession>A0A510JLJ8</accession>
<dbReference type="GO" id="GO:0071555">
    <property type="term" value="P:cell wall organization"/>
    <property type="evidence" value="ECO:0007669"/>
    <property type="project" value="UniProtKB-KW"/>
</dbReference>
<dbReference type="UniPathway" id="UPA00219"/>
<feature type="domain" description="L,D-TPase catalytic" evidence="6">
    <location>
        <begin position="402"/>
        <end position="546"/>
    </location>
</feature>
<dbReference type="Proteomes" id="UP000322617">
    <property type="component" value="Chromosome"/>
</dbReference>
<dbReference type="Gene3D" id="2.40.440.10">
    <property type="entry name" value="L,D-transpeptidase catalytic domain-like"/>
    <property type="match status" value="1"/>
</dbReference>
<evidence type="ECO:0000256" key="3">
    <source>
        <dbReference type="ARBA" id="ARBA00022960"/>
    </source>
</evidence>
<gene>
    <name evidence="7" type="ORF">JCM16776_0413</name>
</gene>
<dbReference type="Pfam" id="PF03734">
    <property type="entry name" value="YkuD"/>
    <property type="match status" value="1"/>
</dbReference>
<protein>
    <recommendedName>
        <fullName evidence="6">L,D-TPase catalytic domain-containing protein</fullName>
    </recommendedName>
</protein>
<dbReference type="InterPro" id="IPR038063">
    <property type="entry name" value="Transpep_catalytic_dom"/>
</dbReference>
<keyword evidence="8" id="KW-1185">Reference proteome</keyword>
<evidence type="ECO:0000259" key="6">
    <source>
        <dbReference type="Pfam" id="PF03734"/>
    </source>
</evidence>
<dbReference type="CDD" id="cd16913">
    <property type="entry name" value="YkuD_like"/>
    <property type="match status" value="1"/>
</dbReference>
<dbReference type="GO" id="GO:0009252">
    <property type="term" value="P:peptidoglycan biosynthetic process"/>
    <property type="evidence" value="ECO:0007669"/>
    <property type="project" value="UniProtKB-UniPathway"/>
</dbReference>
<evidence type="ECO:0000256" key="4">
    <source>
        <dbReference type="ARBA" id="ARBA00022984"/>
    </source>
</evidence>
<dbReference type="GO" id="GO:0016740">
    <property type="term" value="F:transferase activity"/>
    <property type="evidence" value="ECO:0007669"/>
    <property type="project" value="UniProtKB-KW"/>
</dbReference>
<sequence>MSGNVLERENVGGEIVTKKLDNIIKSGKEKIKKWKKIEIGIMALINTIIGFNTNAEPLNLPKEYSENIVVKGQEKDVFDYDFNSDGINEKVVVTYSAVNNLIGAVISIYTNQGGKDILTYQIAFDKKFNIMELQAMQKMLDKVKEYYPEYSKNIQPNETRYITIYGDNKTNDIVFDKVKFNNHSPENTNNFLFIKKSSSMLDAPNGSAIADLKFSEKPEILFDMVSDAPNAQTKWYYTEFTKRITTNVSKKVNKDKNGKVIAENPTTIKGFIAGGEDNVSRRGFYWDKMISKIEIVNDFITKATKANEQLYIVTEYAPLSRDKPSKKDKFGNKNNQSIIGYTNSKKEGEIINIPDQTIFRIIGEVNNMLKIETPFYGGPYFIEKKEDTYKKIENIKGEVNKFVAIDPSSQTEVLFQRNPETEKYEVVTYSYVTTGKDGWGSYETPHGAFLIAFTRPYMTFTRHAREGDKTLPGRSDLTIGGSAKYAVRFSGGGYMHGIPVGLNFKGSTLSTGTAQKIGTYKDSHKCVRHFDDQIEFIVKWINADSKIKDRDNTIPEEPVIAVVL</sequence>
<dbReference type="KEGG" id="lsz:JCM16776_0413"/>
<evidence type="ECO:0000313" key="8">
    <source>
        <dbReference type="Proteomes" id="UP000322617"/>
    </source>
</evidence>
<evidence type="ECO:0000313" key="7">
    <source>
        <dbReference type="EMBL" id="BBM40199.1"/>
    </source>
</evidence>